<dbReference type="SUPFAM" id="SSF53756">
    <property type="entry name" value="UDP-Glycosyltransferase/glycogen phosphorylase"/>
    <property type="match status" value="1"/>
</dbReference>
<sequence length="345" mass="40153">MKIAMMSAWNTDSGVAVHAEPIGKAWIEMGHRLVVFSFIKDDFHGEGFTGEDEKFVIRCFGTDSGTKFLDPRPILSLDYDIFVVQDIGVLPKENLAKIFNLIRKKAPTIHIVHENTLPKDPAFYQFDWDAVVYFDRRQEFLKKVYKDACYIPFPCFPVRSGNKFEAREKLQLPLEKKIVLFFCQRGYSLYLPERDKRLSDVLFLILGPPEMDIMERFSPDPNIIIREEKVLTKQRFDLYLFACDAVVLHKFRSRYEAVVSSTTFQALGTGCPLLVPRHSDFFRPFSAEVLKYADREELTDNLAAILEEKEKNKKLKEAAFRFAKKYSGENIAREYLNLFEKTQKH</sequence>
<protein>
    <recommendedName>
        <fullName evidence="1">Spore protein YkvP/CgeB glycosyl transferase-like domain-containing protein</fullName>
    </recommendedName>
</protein>
<organism evidence="2 3">
    <name type="scientific">Aerophobetes bacterium</name>
    <dbReference type="NCBI Taxonomy" id="2030807"/>
    <lineage>
        <taxon>Bacteria</taxon>
        <taxon>Candidatus Aerophobota</taxon>
    </lineage>
</organism>
<reference evidence="2 3" key="1">
    <citation type="submission" date="2018-06" db="EMBL/GenBank/DDBJ databases">
        <title>Extensive metabolic versatility and redundancy in microbially diverse, dynamic hydrothermal sediments.</title>
        <authorList>
            <person name="Dombrowski N."/>
            <person name="Teske A."/>
            <person name="Baker B.J."/>
        </authorList>
    </citation>
    <scope>NUCLEOTIDE SEQUENCE [LARGE SCALE GENOMIC DNA]</scope>
    <source>
        <strain evidence="2">B3_G15</strain>
    </source>
</reference>
<dbReference type="Gene3D" id="3.40.50.2000">
    <property type="entry name" value="Glycogen Phosphorylase B"/>
    <property type="match status" value="1"/>
</dbReference>
<dbReference type="InterPro" id="IPR055259">
    <property type="entry name" value="YkvP/CgeB_Glyco_trans-like"/>
</dbReference>
<dbReference type="EMBL" id="QMQA01000034">
    <property type="protein sequence ID" value="RLE14664.1"/>
    <property type="molecule type" value="Genomic_DNA"/>
</dbReference>
<feature type="domain" description="Spore protein YkvP/CgeB glycosyl transferase-like" evidence="1">
    <location>
        <begin position="247"/>
        <end position="336"/>
    </location>
</feature>
<accession>A0A662DFP9</accession>
<dbReference type="Pfam" id="PF13524">
    <property type="entry name" value="Glyco_trans_1_2"/>
    <property type="match status" value="1"/>
</dbReference>
<comment type="caution">
    <text evidence="2">The sequence shown here is derived from an EMBL/GenBank/DDBJ whole genome shotgun (WGS) entry which is preliminary data.</text>
</comment>
<gene>
    <name evidence="2" type="ORF">DRJ04_01970</name>
</gene>
<evidence type="ECO:0000259" key="1">
    <source>
        <dbReference type="Pfam" id="PF13524"/>
    </source>
</evidence>
<dbReference type="Proteomes" id="UP000280417">
    <property type="component" value="Unassembled WGS sequence"/>
</dbReference>
<evidence type="ECO:0000313" key="3">
    <source>
        <dbReference type="Proteomes" id="UP000280417"/>
    </source>
</evidence>
<dbReference type="AlphaFoldDB" id="A0A662DFP9"/>
<proteinExistence type="predicted"/>
<evidence type="ECO:0000313" key="2">
    <source>
        <dbReference type="EMBL" id="RLE14664.1"/>
    </source>
</evidence>
<name>A0A662DFP9_UNCAE</name>